<dbReference type="Pfam" id="PF13385">
    <property type="entry name" value="Laminin_G_3"/>
    <property type="match status" value="1"/>
</dbReference>
<dbReference type="Gene3D" id="2.120.10.10">
    <property type="match status" value="1"/>
</dbReference>
<dbReference type="CDD" id="cd15482">
    <property type="entry name" value="Sialidase_non-viral"/>
    <property type="match status" value="1"/>
</dbReference>
<dbReference type="CDD" id="cd00110">
    <property type="entry name" value="LamG"/>
    <property type="match status" value="1"/>
</dbReference>
<dbReference type="SMART" id="SM00282">
    <property type="entry name" value="LamG"/>
    <property type="match status" value="1"/>
</dbReference>
<evidence type="ECO:0000259" key="1">
    <source>
        <dbReference type="SMART" id="SM00282"/>
    </source>
</evidence>
<dbReference type="Proteomes" id="UP000464954">
    <property type="component" value="Chromosome"/>
</dbReference>
<dbReference type="KEGG" id="taer:GT409_08170"/>
<dbReference type="AlphaFoldDB" id="A0A6P1M4A4"/>
<evidence type="ECO:0000313" key="2">
    <source>
        <dbReference type="EMBL" id="QHI69430.1"/>
    </source>
</evidence>
<dbReference type="InterPro" id="IPR001791">
    <property type="entry name" value="Laminin_G"/>
</dbReference>
<dbReference type="Gene3D" id="2.60.120.200">
    <property type="match status" value="1"/>
</dbReference>
<dbReference type="Pfam" id="PF13088">
    <property type="entry name" value="BNR_2"/>
    <property type="match status" value="1"/>
</dbReference>
<protein>
    <recommendedName>
        <fullName evidence="1">Laminin G domain-containing protein</fullName>
    </recommendedName>
</protein>
<feature type="domain" description="Laminin G" evidence="1">
    <location>
        <begin position="100"/>
        <end position="233"/>
    </location>
</feature>
<dbReference type="EMBL" id="CP047593">
    <property type="protein sequence ID" value="QHI69430.1"/>
    <property type="molecule type" value="Genomic_DNA"/>
</dbReference>
<accession>A0A6P1M4A4</accession>
<name>A0A6P1M4A4_9BACT</name>
<dbReference type="SUPFAM" id="SSF50939">
    <property type="entry name" value="Sialidases"/>
    <property type="match status" value="1"/>
</dbReference>
<organism evidence="2 3">
    <name type="scientific">Tichowtungia aerotolerans</name>
    <dbReference type="NCBI Taxonomy" id="2697043"/>
    <lineage>
        <taxon>Bacteria</taxon>
        <taxon>Pseudomonadati</taxon>
        <taxon>Kiritimatiellota</taxon>
        <taxon>Tichowtungiia</taxon>
        <taxon>Tichowtungiales</taxon>
        <taxon>Tichowtungiaceae</taxon>
        <taxon>Tichowtungia</taxon>
    </lineage>
</organism>
<keyword evidence="3" id="KW-1185">Reference proteome</keyword>
<gene>
    <name evidence="2" type="ORF">GT409_08170</name>
</gene>
<dbReference type="InterPro" id="IPR036278">
    <property type="entry name" value="Sialidase_sf"/>
</dbReference>
<dbReference type="InterPro" id="IPR013320">
    <property type="entry name" value="ConA-like_dom_sf"/>
</dbReference>
<evidence type="ECO:0000313" key="3">
    <source>
        <dbReference type="Proteomes" id="UP000464954"/>
    </source>
</evidence>
<dbReference type="PANTHER" id="PTHR43752:SF2">
    <property type="entry name" value="BNR_ASP-BOX REPEAT FAMILY PROTEIN"/>
    <property type="match status" value="1"/>
</dbReference>
<dbReference type="SUPFAM" id="SSF49899">
    <property type="entry name" value="Concanavalin A-like lectins/glucanases"/>
    <property type="match status" value="1"/>
</dbReference>
<dbReference type="PANTHER" id="PTHR43752">
    <property type="entry name" value="BNR/ASP-BOX REPEAT FAMILY PROTEIN"/>
    <property type="match status" value="1"/>
</dbReference>
<dbReference type="InterPro" id="IPR011040">
    <property type="entry name" value="Sialidase"/>
</dbReference>
<proteinExistence type="predicted"/>
<sequence length="589" mass="64679">MSPFCFLIGRRCVFLYLCFLFLFIFTAGSETIAQWDFENGSGTDGISGLTPLPYDSSVVTLNDGVLLLDNQNRSDAEGSIWVIPDDPVLTGHADGGSGYTSLILEADVKPSAVSEQMQLIRKMDGELGYQLFIRKDGRISFRIRTDEGAFAATSKNAIAADGRWHHIEAVWDSSLWSYNIHLAVDGVVAWKSTKIKNLTDTTGPLTIGGLYRSAGNIGQRFSGQIDNVQISVDRPEVMQKPGRPLEDPAVMTGQHLTNQPGFLSMQFVYQEPVTPECHAGTLVQRPDGSVMAAWFGGTHEGHVDVRIWQSVFDGSRWSDPRDVVAQGTFKDGSPSSVFNPVLFQYPDSGPMLLFYLSGNFNPGNMMSSYDGGRTWSDWVVLPGDIRGASKNKPILLDDGTLICPDNGNKGLKFDRTRDFGKTWLESGLTPPGEIDAIQPALLVHQDGRLQALARSKTGSIVTTWSEDQGATWSALEKTSLPNNYSGIDAVTLSDGRFVVVYNHSGMKKNGGWGARTPLNIAVSDDGINWSAAVVLEDEEGEYSYPVIIQSSDGRLHVLYTWHRLRMKHVVLDPEAFELAPIVDGKWPSF</sequence>
<reference evidence="2 3" key="1">
    <citation type="submission" date="2020-01" db="EMBL/GenBank/DDBJ databases">
        <title>Ponticoccus aerotolerans gen. nov., sp. nov., an anaerobic bacterium and proposal of Ponticoccusceae fam. nov., Ponticoccusles ord. nov. and Ponticoccuse classis nov. in the phylum Kiritimatiellaeota.</title>
        <authorList>
            <person name="Zhou L.Y."/>
            <person name="Du Z.J."/>
        </authorList>
    </citation>
    <scope>NUCLEOTIDE SEQUENCE [LARGE SCALE GENOMIC DNA]</scope>
    <source>
        <strain evidence="2 3">S-5007</strain>
    </source>
</reference>
<dbReference type="RefSeq" id="WP_160628612.1">
    <property type="nucleotide sequence ID" value="NZ_CP047593.1"/>
</dbReference>